<proteinExistence type="predicted"/>
<evidence type="ECO:0000256" key="1">
    <source>
        <dbReference type="SAM" id="MobiDB-lite"/>
    </source>
</evidence>
<feature type="compositionally biased region" description="Basic and acidic residues" evidence="1">
    <location>
        <begin position="455"/>
        <end position="464"/>
    </location>
</feature>
<name>A0A9W9WZC6_9EURO</name>
<feature type="compositionally biased region" description="Polar residues" evidence="1">
    <location>
        <begin position="323"/>
        <end position="339"/>
    </location>
</feature>
<reference evidence="2" key="1">
    <citation type="submission" date="2022-12" db="EMBL/GenBank/DDBJ databases">
        <authorList>
            <person name="Petersen C."/>
        </authorList>
    </citation>
    <scope>NUCLEOTIDE SEQUENCE</scope>
    <source>
        <strain evidence="2">IBT 17660</strain>
    </source>
</reference>
<dbReference type="OrthoDB" id="5229017at2759"/>
<keyword evidence="3" id="KW-1185">Reference proteome</keyword>
<evidence type="ECO:0000313" key="2">
    <source>
        <dbReference type="EMBL" id="KAJ5479535.1"/>
    </source>
</evidence>
<feature type="region of interest" description="Disordered" evidence="1">
    <location>
        <begin position="435"/>
        <end position="494"/>
    </location>
</feature>
<reference evidence="2" key="2">
    <citation type="journal article" date="2023" name="IMA Fungus">
        <title>Comparative genomic study of the Penicillium genus elucidates a diverse pangenome and 15 lateral gene transfer events.</title>
        <authorList>
            <person name="Petersen C."/>
            <person name="Sorensen T."/>
            <person name="Nielsen M.R."/>
            <person name="Sondergaard T.E."/>
            <person name="Sorensen J.L."/>
            <person name="Fitzpatrick D.A."/>
            <person name="Frisvad J.C."/>
            <person name="Nielsen K.L."/>
        </authorList>
    </citation>
    <scope>NUCLEOTIDE SEQUENCE</scope>
    <source>
        <strain evidence="2">IBT 17660</strain>
    </source>
</reference>
<organism evidence="2 3">
    <name type="scientific">Penicillium desertorum</name>
    <dbReference type="NCBI Taxonomy" id="1303715"/>
    <lineage>
        <taxon>Eukaryota</taxon>
        <taxon>Fungi</taxon>
        <taxon>Dikarya</taxon>
        <taxon>Ascomycota</taxon>
        <taxon>Pezizomycotina</taxon>
        <taxon>Eurotiomycetes</taxon>
        <taxon>Eurotiomycetidae</taxon>
        <taxon>Eurotiales</taxon>
        <taxon>Aspergillaceae</taxon>
        <taxon>Penicillium</taxon>
    </lineage>
</organism>
<feature type="region of interest" description="Disordered" evidence="1">
    <location>
        <begin position="317"/>
        <end position="348"/>
    </location>
</feature>
<comment type="caution">
    <text evidence="2">The sequence shown here is derived from an EMBL/GenBank/DDBJ whole genome shotgun (WGS) entry which is preliminary data.</text>
</comment>
<dbReference type="AlphaFoldDB" id="A0A9W9WZC6"/>
<feature type="compositionally biased region" description="Polar residues" evidence="1">
    <location>
        <begin position="574"/>
        <end position="597"/>
    </location>
</feature>
<dbReference type="EMBL" id="JAPWDO010000003">
    <property type="protein sequence ID" value="KAJ5479535.1"/>
    <property type="molecule type" value="Genomic_DNA"/>
</dbReference>
<evidence type="ECO:0000313" key="3">
    <source>
        <dbReference type="Proteomes" id="UP001147760"/>
    </source>
</evidence>
<feature type="region of interest" description="Disordered" evidence="1">
    <location>
        <begin position="94"/>
        <end position="120"/>
    </location>
</feature>
<dbReference type="Proteomes" id="UP001147760">
    <property type="component" value="Unassembled WGS sequence"/>
</dbReference>
<feature type="region of interest" description="Disordered" evidence="1">
    <location>
        <begin position="574"/>
        <end position="610"/>
    </location>
</feature>
<protein>
    <submittedName>
        <fullName evidence="2">Uncharacterized protein</fullName>
    </submittedName>
</protein>
<feature type="region of interest" description="Disordered" evidence="1">
    <location>
        <begin position="231"/>
        <end position="291"/>
    </location>
</feature>
<accession>A0A9W9WZC6</accession>
<sequence length="846" mass="94966">MSEPLPTRPWPTLSAIDRDHESGILYEEERQQWLRQHPHVVPQTAKRSRNKNQRAFPDRGPSMAKGLRDIAERGAARRNGTAVNKNYVFTKPLPPIPQQEAPQPATTVGQDDVSQGPGRDINKMSIYYVLDRTDMQGHHENTSFAQKEASQPTIEFGQKTVGYGTVHSSEKMKPNLLLEECKLQGYDDETPSIQPNGPEPLLPPFSYHDFNPQACYDNGSSAFHRLAHATPSAGPTFEAPDAQASTSPPHHGYSPTSWYEASPTGQESSPDAQRAVAPSATPVPEIKQEDEANAVERALDELIAMIDREQEKYRLAKEKRNAENSSSSYRFAPPNSASTDIHHADQRSGYQTPDFVIRKAESPLFVSPGPDYEVTTTRRVESRSPVYSPTVIPSPCLRWSPSPLTSPYPLGYWSSDESELETVASAEFEFDRGCSASDAPLKESPTSPAPAPPYTERRPSDIREYSYAGVPRVGIDPSDVPQDPRLTEVNFRPDYDPSPTSDAWLREYRAAMGYVDVPTLPLEPPQSKVTENKTTFTMNVPIRNVAQHQTTVHGSESTNGEHSRAASIVCKESSASKTLSNATMGRVTQSSDAYSSEGSEDSRGTKRKRRYTKNLFGKKGYLEDNEEPRDRKFRRLREAIGRGHSTIGSIKGMIWDDNRALIGSSKPSIVTENTAPITLNTDMQSILYAEIENMITHAANEFLMKEYYDGRLTPRSLNKMKKRWEKKHMPGVPEFRFDQTTQYKLIKANRKHLQFGQLSSSTLDVDTVLEDWRKNCKNMSIRTFVAPDSVIKKQIHDILNLLELLKADECHIELMMALNAHVRGELKKHEIMKRYRDAQNSGISFS</sequence>
<feature type="region of interest" description="Disordered" evidence="1">
    <location>
        <begin position="38"/>
        <end position="64"/>
    </location>
</feature>
<feature type="compositionally biased region" description="Polar residues" evidence="1">
    <location>
        <begin position="243"/>
        <end position="271"/>
    </location>
</feature>
<gene>
    <name evidence="2" type="ORF">N7530_005044</name>
</gene>